<keyword evidence="1" id="KW-0812">Transmembrane</keyword>
<evidence type="ECO:0000256" key="1">
    <source>
        <dbReference type="SAM" id="Phobius"/>
    </source>
</evidence>
<gene>
    <name evidence="2" type="ordered locus">YG5714_1637</name>
</gene>
<organism evidence="2 3">
    <name type="scientific">Saccharolobus islandicus (strain Y.G.57.14 / Yellowstone #1)</name>
    <name type="common">Sulfolobus islandicus</name>
    <dbReference type="NCBI Taxonomy" id="439386"/>
    <lineage>
        <taxon>Archaea</taxon>
        <taxon>Thermoproteota</taxon>
        <taxon>Thermoprotei</taxon>
        <taxon>Sulfolobales</taxon>
        <taxon>Sulfolobaceae</taxon>
        <taxon>Saccharolobus</taxon>
    </lineage>
</organism>
<dbReference type="EMBL" id="CP001403">
    <property type="protein sequence ID" value="ACP45897.1"/>
    <property type="molecule type" value="Genomic_DNA"/>
</dbReference>
<proteinExistence type="predicted"/>
<sequence>MTSQDIKRLNRRRAALVGFAVLMILIGLGMIVANPKIGLTVGSIWILIFGILPLVVAIRSGKKVPPESADFIASDRRSFAVFSSWYWINDKGIWKDNKLLYTWSEIKDIQILRTWVESRTKARTFTVADAALNQGPDAVVYGVVRVFLNDGRSLELNNVVDPERVVNYIKNVYLKKQ</sequence>
<feature type="transmembrane region" description="Helical" evidence="1">
    <location>
        <begin position="39"/>
        <end position="58"/>
    </location>
</feature>
<evidence type="ECO:0000313" key="2">
    <source>
        <dbReference type="EMBL" id="ACP45897.1"/>
    </source>
</evidence>
<dbReference type="RefSeq" id="WP_012716271.1">
    <property type="nucleotide sequence ID" value="NC_012622.1"/>
</dbReference>
<evidence type="ECO:0000313" key="3">
    <source>
        <dbReference type="Proteomes" id="UP000002308"/>
    </source>
</evidence>
<reference evidence="2 3" key="1">
    <citation type="journal article" date="2009" name="Proc. Natl. Acad. Sci. U.S.A.">
        <title>Biogeography of the Sulfolobus islandicus pan-genome.</title>
        <authorList>
            <person name="Reno M.L."/>
            <person name="Held N.L."/>
            <person name="Fields C.J."/>
            <person name="Burke P.V."/>
            <person name="Whitaker R.J."/>
        </authorList>
    </citation>
    <scope>NUCLEOTIDE SEQUENCE [LARGE SCALE GENOMIC DNA]</scope>
    <source>
        <strain evidence="3">Y.G.57.14 / Yellowstone #1</strain>
    </source>
</reference>
<dbReference type="KEGG" id="siy:YG5714_1637"/>
<dbReference type="GeneID" id="7806150"/>
<accession>C3N6Q3</accession>
<protein>
    <submittedName>
        <fullName evidence="2">Uncharacterized protein</fullName>
    </submittedName>
</protein>
<dbReference type="AlphaFoldDB" id="C3N6Q3"/>
<feature type="transmembrane region" description="Helical" evidence="1">
    <location>
        <begin position="14"/>
        <end position="33"/>
    </location>
</feature>
<keyword evidence="1" id="KW-1133">Transmembrane helix</keyword>
<keyword evidence="1" id="KW-0472">Membrane</keyword>
<dbReference type="Proteomes" id="UP000002308">
    <property type="component" value="Chromosome"/>
</dbReference>
<dbReference type="HOGENOM" id="CLU_1514682_0_0_2"/>
<name>C3N6Q3_SACI7</name>